<evidence type="ECO:0000313" key="5">
    <source>
        <dbReference type="Proteomes" id="UP001430584"/>
    </source>
</evidence>
<feature type="domain" description="Heterokaryon incompatibility" evidence="3">
    <location>
        <begin position="135"/>
        <end position="318"/>
    </location>
</feature>
<evidence type="ECO:0000256" key="2">
    <source>
        <dbReference type="SAM" id="SignalP"/>
    </source>
</evidence>
<dbReference type="EMBL" id="JAJVCZ030000003">
    <property type="protein sequence ID" value="KAL0261735.1"/>
    <property type="molecule type" value="Genomic_DNA"/>
</dbReference>
<feature type="chain" id="PRO_5047011422" description="Heterokaryon incompatibility domain-containing protein" evidence="2">
    <location>
        <begin position="19"/>
        <end position="775"/>
    </location>
</feature>
<feature type="region of interest" description="Disordered" evidence="1">
    <location>
        <begin position="647"/>
        <end position="696"/>
    </location>
</feature>
<sequence>MTTTIDLLFLSFHSSVSGQDIRQYGHRSNPSLRMNTDLSLSLRDLSRSLGHQHAQEHDPKNLLVSQLLNIQDHYLLHNLKSLAWITELKCLTTEDPFARKRKHPSSSSATSPSSDLTPYHKTLTRTTVNGRDGDYIAISYPWTASTQPGTHDSPAATPGAWRIRGPASPSSSSSFSSSSRTTTPASVRDAVLARSWRCAAALGCPRLWLDRECVPQDDASAAALAEKERALHSMDLVYRLSAHPVALLFAPTLGTEGDVELFGRVMMRKLLRGGGGTGGGGEGGFKESVDAATARRALRLLRGITDDPWWERAWTFQEDYCAGPKMSLLIPLGDGRWWRKRRKYEFWRTGDVPGELMVSSVEFHKAATRFCLAYLQSAFVAEGEAEACRAVIRKAGRYSYTILHDGGGDVAGATDYSRTMTTRILEDIAHRNARFRADLLPIASNCCQYGVRLDTNRLSKSDVSLAACILALWLLNGEIFKGNVQATPAELESMNIFEYLKAISLDSFSPPLQNGQLTFLKSCRFVDVQVSENGVTTSGWLWKLDRQISTNDPKFRGPDSLQVLGVELQHLGHKRLAELLESNGYFSDVEEKGSGISERPEPAETYLRMTAQNLRRAITKGRTLFLGRLWDDGQGDDDEQAAEPHTAIFIGGREVQERDGSVTSAKSSRRGDSCARESCSKSPATPAPTQETVSSPSLPAFAFTAWSGRSEDDDRNIEESQIDKYVSLEVEVDEERANGIPVLRTNRWMNGLCFFGREAEMDVTFAWPPGLRGGI</sequence>
<evidence type="ECO:0000256" key="1">
    <source>
        <dbReference type="SAM" id="MobiDB-lite"/>
    </source>
</evidence>
<dbReference type="RefSeq" id="XP_066634764.1">
    <property type="nucleotide sequence ID" value="XM_066774645.1"/>
</dbReference>
<dbReference type="Proteomes" id="UP001430584">
    <property type="component" value="Unassembled WGS sequence"/>
</dbReference>
<feature type="region of interest" description="Disordered" evidence="1">
    <location>
        <begin position="146"/>
        <end position="186"/>
    </location>
</feature>
<feature type="compositionally biased region" description="Low complexity" evidence="1">
    <location>
        <begin position="105"/>
        <end position="114"/>
    </location>
</feature>
<feature type="compositionally biased region" description="Basic and acidic residues" evidence="1">
    <location>
        <begin position="669"/>
        <end position="679"/>
    </location>
</feature>
<dbReference type="Pfam" id="PF06985">
    <property type="entry name" value="HET"/>
    <property type="match status" value="1"/>
</dbReference>
<feature type="compositionally biased region" description="Polar residues" evidence="1">
    <location>
        <begin position="680"/>
        <end position="696"/>
    </location>
</feature>
<dbReference type="InterPro" id="IPR010730">
    <property type="entry name" value="HET"/>
</dbReference>
<proteinExistence type="predicted"/>
<comment type="caution">
    <text evidence="4">The sequence shown here is derived from an EMBL/GenBank/DDBJ whole genome shotgun (WGS) entry which is preliminary data.</text>
</comment>
<protein>
    <recommendedName>
        <fullName evidence="3">Heterokaryon incompatibility domain-containing protein</fullName>
    </recommendedName>
</protein>
<name>A0ABR3CNF2_9PEZI</name>
<feature type="compositionally biased region" description="Low complexity" evidence="1">
    <location>
        <begin position="166"/>
        <end position="186"/>
    </location>
</feature>
<evidence type="ECO:0000313" key="4">
    <source>
        <dbReference type="EMBL" id="KAL0261735.1"/>
    </source>
</evidence>
<gene>
    <name evidence="4" type="ORF">SLS55_003165</name>
</gene>
<dbReference type="GeneID" id="92007250"/>
<keyword evidence="5" id="KW-1185">Reference proteome</keyword>
<reference evidence="4 5" key="1">
    <citation type="submission" date="2024-02" db="EMBL/GenBank/DDBJ databases">
        <title>De novo assembly and annotation of 12 fungi associated with fruit tree decline syndrome in Ontario, Canada.</title>
        <authorList>
            <person name="Sulman M."/>
            <person name="Ellouze W."/>
            <person name="Ilyukhin E."/>
        </authorList>
    </citation>
    <scope>NUCLEOTIDE SEQUENCE [LARGE SCALE GENOMIC DNA]</scope>
    <source>
        <strain evidence="4 5">FDS-637</strain>
    </source>
</reference>
<evidence type="ECO:0000259" key="3">
    <source>
        <dbReference type="Pfam" id="PF06985"/>
    </source>
</evidence>
<organism evidence="4 5">
    <name type="scientific">Diplodia seriata</name>
    <dbReference type="NCBI Taxonomy" id="420778"/>
    <lineage>
        <taxon>Eukaryota</taxon>
        <taxon>Fungi</taxon>
        <taxon>Dikarya</taxon>
        <taxon>Ascomycota</taxon>
        <taxon>Pezizomycotina</taxon>
        <taxon>Dothideomycetes</taxon>
        <taxon>Dothideomycetes incertae sedis</taxon>
        <taxon>Botryosphaeriales</taxon>
        <taxon>Botryosphaeriaceae</taxon>
        <taxon>Diplodia</taxon>
    </lineage>
</organism>
<accession>A0ABR3CNF2</accession>
<feature type="signal peptide" evidence="2">
    <location>
        <begin position="1"/>
        <end position="18"/>
    </location>
</feature>
<feature type="region of interest" description="Disordered" evidence="1">
    <location>
        <begin position="98"/>
        <end position="126"/>
    </location>
</feature>
<keyword evidence="2" id="KW-0732">Signal</keyword>